<sequence>MANKKRVRKRYNLRSKTRALNDTPEQSSNSDVEMRPAKSPPVRFQFKPRQWPIPPPSPTSRAKKKINQPGPSGLQQPPPVSDNESTDTASEVTENIANETNNKNAGAVGEKEKKKMPKSIEVPGPPNINSSSIEDSENEGLSDDPPPVNERHGISNSDGDDSEELRTDAEDSSEDDRRSEEGEAGDNENIRPPRAASATITPQIREITPNVCETRDRLSMQSDNILIFVNVQGKSYDEGSRELADVLQIPNNLNNAYCRSVVIPYKGDKRCIVAVPKYRKMDLVSTGDILNSTNHRVAILAGSQNMGGDCKSGTYSDEYGTWSGVVVDATFEITLTEYETALNSKTNEVLLRSGTRCEAGKLNCITSDGMSAFWSEVPKN</sequence>
<organism evidence="2 3">
    <name type="scientific">Cotesia congregata</name>
    <name type="common">Parasitoid wasp</name>
    <name type="synonym">Apanteles congregatus</name>
    <dbReference type="NCBI Taxonomy" id="51543"/>
    <lineage>
        <taxon>Eukaryota</taxon>
        <taxon>Metazoa</taxon>
        <taxon>Ecdysozoa</taxon>
        <taxon>Arthropoda</taxon>
        <taxon>Hexapoda</taxon>
        <taxon>Insecta</taxon>
        <taxon>Pterygota</taxon>
        <taxon>Neoptera</taxon>
        <taxon>Endopterygota</taxon>
        <taxon>Hymenoptera</taxon>
        <taxon>Apocrita</taxon>
        <taxon>Ichneumonoidea</taxon>
        <taxon>Braconidae</taxon>
        <taxon>Microgastrinae</taxon>
        <taxon>Cotesia</taxon>
    </lineage>
</organism>
<feature type="compositionally biased region" description="Basic and acidic residues" evidence="1">
    <location>
        <begin position="164"/>
        <end position="181"/>
    </location>
</feature>
<evidence type="ECO:0000256" key="1">
    <source>
        <dbReference type="SAM" id="MobiDB-lite"/>
    </source>
</evidence>
<protein>
    <submittedName>
        <fullName evidence="2">Uncharacterized protein</fullName>
    </submittedName>
</protein>
<feature type="compositionally biased region" description="Polar residues" evidence="1">
    <location>
        <begin position="82"/>
        <end position="104"/>
    </location>
</feature>
<accession>A0A8J2H0D2</accession>
<proteinExistence type="predicted"/>
<evidence type="ECO:0000313" key="3">
    <source>
        <dbReference type="Proteomes" id="UP000786811"/>
    </source>
</evidence>
<dbReference type="OrthoDB" id="7610447at2759"/>
<feature type="non-terminal residue" evidence="2">
    <location>
        <position position="380"/>
    </location>
</feature>
<dbReference type="EMBL" id="CAJNRD030000784">
    <property type="protein sequence ID" value="CAG5071984.1"/>
    <property type="molecule type" value="Genomic_DNA"/>
</dbReference>
<reference evidence="2" key="1">
    <citation type="submission" date="2021-04" db="EMBL/GenBank/DDBJ databases">
        <authorList>
            <person name="Chebbi M.A.C M."/>
        </authorList>
    </citation>
    <scope>NUCLEOTIDE SEQUENCE</scope>
</reference>
<evidence type="ECO:0000313" key="2">
    <source>
        <dbReference type="EMBL" id="CAG5071984.1"/>
    </source>
</evidence>
<gene>
    <name evidence="2" type="ORF">HICCMSTLAB_LOCUS133</name>
</gene>
<comment type="caution">
    <text evidence="2">The sequence shown here is derived from an EMBL/GenBank/DDBJ whole genome shotgun (WGS) entry which is preliminary data.</text>
</comment>
<dbReference type="Proteomes" id="UP000786811">
    <property type="component" value="Unassembled WGS sequence"/>
</dbReference>
<feature type="compositionally biased region" description="Polar residues" evidence="1">
    <location>
        <begin position="18"/>
        <end position="31"/>
    </location>
</feature>
<dbReference type="AlphaFoldDB" id="A0A8J2H0D2"/>
<keyword evidence="3" id="KW-1185">Reference proteome</keyword>
<feature type="region of interest" description="Disordered" evidence="1">
    <location>
        <begin position="1"/>
        <end position="201"/>
    </location>
</feature>
<name>A0A8J2H0D2_COTCN</name>
<dbReference type="Pfam" id="PF24664">
    <property type="entry name" value="Monjiviricetes_fusion"/>
    <property type="match status" value="1"/>
</dbReference>
<feature type="compositionally biased region" description="Basic residues" evidence="1">
    <location>
        <begin position="1"/>
        <end position="17"/>
    </location>
</feature>